<dbReference type="AlphaFoldDB" id="A0A9W9XXY5"/>
<dbReference type="EMBL" id="JAPWDS010000002">
    <property type="protein sequence ID" value="KAJ5512143.1"/>
    <property type="molecule type" value="Genomic_DNA"/>
</dbReference>
<protein>
    <submittedName>
        <fullName evidence="1">Uncharacterized protein</fullName>
    </submittedName>
</protein>
<dbReference type="OrthoDB" id="5401170at2759"/>
<reference evidence="1" key="2">
    <citation type="journal article" date="2023" name="IMA Fungus">
        <title>Comparative genomic study of the Penicillium genus elucidates a diverse pangenome and 15 lateral gene transfer events.</title>
        <authorList>
            <person name="Petersen C."/>
            <person name="Sorensen T."/>
            <person name="Nielsen M.R."/>
            <person name="Sondergaard T.E."/>
            <person name="Sorensen J.L."/>
            <person name="Fitzpatrick D.A."/>
            <person name="Frisvad J.C."/>
            <person name="Nielsen K.L."/>
        </authorList>
    </citation>
    <scope>NUCLEOTIDE SEQUENCE</scope>
    <source>
        <strain evidence="1">IBT 29495</strain>
    </source>
</reference>
<evidence type="ECO:0000313" key="1">
    <source>
        <dbReference type="EMBL" id="KAJ5512143.1"/>
    </source>
</evidence>
<sequence length="199" mass="22745">MGKQLSEHTFRIPESDVVHGLGPSYTAGKFECHREHDGEDGVMRIYLQVPHLRTEFRTPDRRPEQAVASPGHAEINGLKQLDRMGSTVAPKLLALRQDKQSDTGIVPRGYIDYLVWAKVPGESMDMKRFWGLQEESRTAIRLVFKALFSELLSIDIKPFPESPDKIIYDFESETMHLEGLRAATQKGTSQQWVDRFYVI</sequence>
<evidence type="ECO:0000313" key="2">
    <source>
        <dbReference type="Proteomes" id="UP001149954"/>
    </source>
</evidence>
<proteinExistence type="predicted"/>
<reference evidence="1" key="1">
    <citation type="submission" date="2022-12" db="EMBL/GenBank/DDBJ databases">
        <authorList>
            <person name="Petersen C."/>
        </authorList>
    </citation>
    <scope>NUCLEOTIDE SEQUENCE</scope>
    <source>
        <strain evidence="1">IBT 29495</strain>
    </source>
</reference>
<comment type="caution">
    <text evidence="1">The sequence shown here is derived from an EMBL/GenBank/DDBJ whole genome shotgun (WGS) entry which is preliminary data.</text>
</comment>
<gene>
    <name evidence="1" type="ORF">N7463_001695</name>
</gene>
<keyword evidence="2" id="KW-1185">Reference proteome</keyword>
<accession>A0A9W9XXY5</accession>
<name>A0A9W9XXY5_9EURO</name>
<dbReference type="Proteomes" id="UP001149954">
    <property type="component" value="Unassembled WGS sequence"/>
</dbReference>
<organism evidence="1 2">
    <name type="scientific">Penicillium fimorum</name>
    <dbReference type="NCBI Taxonomy" id="1882269"/>
    <lineage>
        <taxon>Eukaryota</taxon>
        <taxon>Fungi</taxon>
        <taxon>Dikarya</taxon>
        <taxon>Ascomycota</taxon>
        <taxon>Pezizomycotina</taxon>
        <taxon>Eurotiomycetes</taxon>
        <taxon>Eurotiomycetidae</taxon>
        <taxon>Eurotiales</taxon>
        <taxon>Aspergillaceae</taxon>
        <taxon>Penicillium</taxon>
    </lineage>
</organism>